<dbReference type="KEGG" id="lbc:LACBIDRAFT_309042"/>
<feature type="region of interest" description="Disordered" evidence="1">
    <location>
        <begin position="1"/>
        <end position="22"/>
    </location>
</feature>
<evidence type="ECO:0000259" key="2">
    <source>
        <dbReference type="Pfam" id="PF13679"/>
    </source>
</evidence>
<dbReference type="GeneID" id="6071341"/>
<reference evidence="3 4" key="1">
    <citation type="journal article" date="2008" name="Nature">
        <title>The genome of Laccaria bicolor provides insights into mycorrhizal symbiosis.</title>
        <authorList>
            <person name="Martin F."/>
            <person name="Aerts A."/>
            <person name="Ahren D."/>
            <person name="Brun A."/>
            <person name="Danchin E.G.J."/>
            <person name="Duchaussoy F."/>
            <person name="Gibon J."/>
            <person name="Kohler A."/>
            <person name="Lindquist E."/>
            <person name="Pereda V."/>
            <person name="Salamov A."/>
            <person name="Shapiro H.J."/>
            <person name="Wuyts J."/>
            <person name="Blaudez D."/>
            <person name="Buee M."/>
            <person name="Brokstein P."/>
            <person name="Canbaeck B."/>
            <person name="Cohen D."/>
            <person name="Courty P.E."/>
            <person name="Coutinho P.M."/>
            <person name="Delaruelle C."/>
            <person name="Detter J.C."/>
            <person name="Deveau A."/>
            <person name="DiFazio S."/>
            <person name="Duplessis S."/>
            <person name="Fraissinet-Tachet L."/>
            <person name="Lucic E."/>
            <person name="Frey-Klett P."/>
            <person name="Fourrey C."/>
            <person name="Feussner I."/>
            <person name="Gay G."/>
            <person name="Grimwood J."/>
            <person name="Hoegger P.J."/>
            <person name="Jain P."/>
            <person name="Kilaru S."/>
            <person name="Labbe J."/>
            <person name="Lin Y.C."/>
            <person name="Legue V."/>
            <person name="Le Tacon F."/>
            <person name="Marmeisse R."/>
            <person name="Melayah D."/>
            <person name="Montanini B."/>
            <person name="Muratet M."/>
            <person name="Nehls U."/>
            <person name="Niculita-Hirzel H."/>
            <person name="Oudot-Le Secq M.P."/>
            <person name="Peter M."/>
            <person name="Quesneville H."/>
            <person name="Rajashekar B."/>
            <person name="Reich M."/>
            <person name="Rouhier N."/>
            <person name="Schmutz J."/>
            <person name="Yin T."/>
            <person name="Chalot M."/>
            <person name="Henrissat B."/>
            <person name="Kuees U."/>
            <person name="Lucas S."/>
            <person name="Van de Peer Y."/>
            <person name="Podila G.K."/>
            <person name="Polle A."/>
            <person name="Pukkila P.J."/>
            <person name="Richardson P.M."/>
            <person name="Rouze P."/>
            <person name="Sanders I.R."/>
            <person name="Stajich J.E."/>
            <person name="Tunlid A."/>
            <person name="Tuskan G."/>
            <person name="Grigoriev I.V."/>
        </authorList>
    </citation>
    <scope>NUCLEOTIDE SEQUENCE [LARGE SCALE GENOMIC DNA]</scope>
    <source>
        <strain evidence="4">S238N-H82 / ATCC MYA-4686</strain>
    </source>
</reference>
<organism evidence="4">
    <name type="scientific">Laccaria bicolor (strain S238N-H82 / ATCC MYA-4686)</name>
    <name type="common">Bicoloured deceiver</name>
    <name type="synonym">Laccaria laccata var. bicolor</name>
    <dbReference type="NCBI Taxonomy" id="486041"/>
    <lineage>
        <taxon>Eukaryota</taxon>
        <taxon>Fungi</taxon>
        <taxon>Dikarya</taxon>
        <taxon>Basidiomycota</taxon>
        <taxon>Agaricomycotina</taxon>
        <taxon>Agaricomycetes</taxon>
        <taxon>Agaricomycetidae</taxon>
        <taxon>Agaricales</taxon>
        <taxon>Agaricineae</taxon>
        <taxon>Hydnangiaceae</taxon>
        <taxon>Laccaria</taxon>
    </lineage>
</organism>
<dbReference type="SUPFAM" id="SSF53335">
    <property type="entry name" value="S-adenosyl-L-methionine-dependent methyltransferases"/>
    <property type="match status" value="1"/>
</dbReference>
<dbReference type="RefSeq" id="XP_001876231.1">
    <property type="nucleotide sequence ID" value="XM_001876196.1"/>
</dbReference>
<gene>
    <name evidence="3" type="ORF">LACBIDRAFT_309042</name>
</gene>
<proteinExistence type="predicted"/>
<accession>B0CVE4</accession>
<evidence type="ECO:0000313" key="3">
    <source>
        <dbReference type="EMBL" id="EDR13733.1"/>
    </source>
</evidence>
<sequence length="495" mass="54529">MVRRWIKEGEQSGKLEGEKADVGHMVNEEPENLMDTPPDESDAVRLARLADLLAEPLPQSLLRTHPNDVVLNDPPEDWQEWWQAPPEWISAITDPKTLPGSLARLLHAIRALRLTRDPTPIHNPLAPPTTKGMSPKKQHEVERMISYIRDLFVANGLEPSAVRIVDVGAGQGHLTRALKGHFPDTQILALDADEGQTIGAQRWQDKKTDGIAHRTVIINPTSLLDVVNEWIQPEPESDVVVPVLFVALHACGSLTPDILRAFLLASRQPPATWKPFGVVAVGCCYNLMNPKDLDLPIAAYHLAAQIPDHWLVPSSPTPTPLASVTLAIRKVAWRALLAKAIPHAQLSTTPVPTPASNPNKSATVPARWSRLPTLEPAEVTRTGETPKLRRLSRLRGSAYDNWETFLRVSSDRLGLDLHATAIDPVVGRRVELLHVLRCLLGPAVESTILLDRLCWMQTALQQDKNSPHVRLVNLFNQATGSGRNVAIVIAPEIAS</sequence>
<dbReference type="CDD" id="cd02440">
    <property type="entry name" value="AdoMet_MTases"/>
    <property type="match status" value="1"/>
</dbReference>
<protein>
    <submittedName>
        <fullName evidence="3">Predicted protein</fullName>
    </submittedName>
</protein>
<dbReference type="InterPro" id="IPR025714">
    <property type="entry name" value="Methyltranfer_dom"/>
</dbReference>
<dbReference type="Gene3D" id="3.40.50.150">
    <property type="entry name" value="Vaccinia Virus protein VP39"/>
    <property type="match status" value="1"/>
</dbReference>
<dbReference type="AlphaFoldDB" id="B0CVE4"/>
<keyword evidence="4" id="KW-1185">Reference proteome</keyword>
<dbReference type="PANTHER" id="PTHR12496:SF0">
    <property type="entry name" value="METHYLTRANSFERASE DOMAIN-CONTAINING PROTEIN"/>
    <property type="match status" value="1"/>
</dbReference>
<name>B0CVE4_LACBS</name>
<dbReference type="OrthoDB" id="10258156at2759"/>
<dbReference type="Pfam" id="PF13679">
    <property type="entry name" value="Methyltransf_32"/>
    <property type="match status" value="1"/>
</dbReference>
<dbReference type="STRING" id="486041.B0CVE4"/>
<dbReference type="InParanoid" id="B0CVE4"/>
<dbReference type="InterPro" id="IPR052220">
    <property type="entry name" value="METTL25"/>
</dbReference>
<evidence type="ECO:0000313" key="4">
    <source>
        <dbReference type="Proteomes" id="UP000001194"/>
    </source>
</evidence>
<dbReference type="InterPro" id="IPR029063">
    <property type="entry name" value="SAM-dependent_MTases_sf"/>
</dbReference>
<dbReference type="PANTHER" id="PTHR12496">
    <property type="entry name" value="CGI-41 METHYLTRANSFERASE"/>
    <property type="match status" value="1"/>
</dbReference>
<dbReference type="EMBL" id="DS547093">
    <property type="protein sequence ID" value="EDR13733.1"/>
    <property type="molecule type" value="Genomic_DNA"/>
</dbReference>
<evidence type="ECO:0000256" key="1">
    <source>
        <dbReference type="SAM" id="MobiDB-lite"/>
    </source>
</evidence>
<feature type="domain" description="Methyltransferase" evidence="2">
    <location>
        <begin position="136"/>
        <end position="289"/>
    </location>
</feature>
<dbReference type="HOGENOM" id="CLU_016581_1_2_1"/>
<dbReference type="Proteomes" id="UP000001194">
    <property type="component" value="Unassembled WGS sequence"/>
</dbReference>